<dbReference type="GO" id="GO:0003700">
    <property type="term" value="F:DNA-binding transcription factor activity"/>
    <property type="evidence" value="ECO:0007669"/>
    <property type="project" value="InterPro"/>
</dbReference>
<dbReference type="PANTHER" id="PTHR10948">
    <property type="entry name" value="TRANSPOSASE"/>
    <property type="match status" value="1"/>
</dbReference>
<name>A0A150TLX0_SORCE</name>
<organism evidence="4 5">
    <name type="scientific">Sorangium cellulosum</name>
    <name type="common">Polyangium cellulosum</name>
    <dbReference type="NCBI Taxonomy" id="56"/>
    <lineage>
        <taxon>Bacteria</taxon>
        <taxon>Pseudomonadati</taxon>
        <taxon>Myxococcota</taxon>
        <taxon>Polyangia</taxon>
        <taxon>Polyangiales</taxon>
        <taxon>Polyangiaceae</taxon>
        <taxon>Sorangium</taxon>
    </lineage>
</organism>
<reference evidence="4 5" key="1">
    <citation type="submission" date="2014-02" db="EMBL/GenBank/DDBJ databases">
        <title>The small core and large imbalanced accessory genome model reveals a collaborative survival strategy of Sorangium cellulosum strains in nature.</title>
        <authorList>
            <person name="Han K."/>
            <person name="Peng R."/>
            <person name="Blom J."/>
            <person name="Li Y.-Z."/>
        </authorList>
    </citation>
    <scope>NUCLEOTIDE SEQUENCE [LARGE SCALE GENOMIC DNA]</scope>
    <source>
        <strain evidence="4 5">So0007-03</strain>
    </source>
</reference>
<feature type="compositionally biased region" description="Basic and acidic residues" evidence="1">
    <location>
        <begin position="52"/>
        <end position="61"/>
    </location>
</feature>
<dbReference type="InterPro" id="IPR025246">
    <property type="entry name" value="IS30-like_HTH"/>
</dbReference>
<evidence type="ECO:0000256" key="1">
    <source>
        <dbReference type="SAM" id="MobiDB-lite"/>
    </source>
</evidence>
<evidence type="ECO:0000259" key="2">
    <source>
        <dbReference type="Pfam" id="PF12802"/>
    </source>
</evidence>
<dbReference type="GO" id="GO:0004803">
    <property type="term" value="F:transposase activity"/>
    <property type="evidence" value="ECO:0007669"/>
    <property type="project" value="TreeGrafter"/>
</dbReference>
<gene>
    <name evidence="4" type="ORF">BE21_40505</name>
</gene>
<evidence type="ECO:0000313" key="5">
    <source>
        <dbReference type="Proteomes" id="UP000075502"/>
    </source>
</evidence>
<dbReference type="InterPro" id="IPR051917">
    <property type="entry name" value="Transposase-Integrase"/>
</dbReference>
<dbReference type="EMBL" id="JEME01002031">
    <property type="protein sequence ID" value="KYG05458.1"/>
    <property type="molecule type" value="Genomic_DNA"/>
</dbReference>
<protein>
    <recommendedName>
        <fullName evidence="6">MarR family transcriptional regulator</fullName>
    </recommendedName>
</protein>
<feature type="domain" description="Transposase IS30-like HTH" evidence="3">
    <location>
        <begin position="5"/>
        <end position="45"/>
    </location>
</feature>
<feature type="domain" description="HTH marR-type" evidence="2">
    <location>
        <begin position="104"/>
        <end position="160"/>
    </location>
</feature>
<evidence type="ECO:0000313" key="4">
    <source>
        <dbReference type="EMBL" id="KYG05458.1"/>
    </source>
</evidence>
<dbReference type="GO" id="GO:0032196">
    <property type="term" value="P:transposition"/>
    <property type="evidence" value="ECO:0007669"/>
    <property type="project" value="TreeGrafter"/>
</dbReference>
<dbReference type="InterPro" id="IPR036388">
    <property type="entry name" value="WH-like_DNA-bd_sf"/>
</dbReference>
<dbReference type="SUPFAM" id="SSF46785">
    <property type="entry name" value="Winged helix' DNA-binding domain"/>
    <property type="match status" value="1"/>
</dbReference>
<dbReference type="Proteomes" id="UP000075502">
    <property type="component" value="Unassembled WGS sequence"/>
</dbReference>
<dbReference type="Pfam" id="PF12802">
    <property type="entry name" value="MarR_2"/>
    <property type="match status" value="1"/>
</dbReference>
<comment type="caution">
    <text evidence="4">The sequence shown here is derived from an EMBL/GenBank/DDBJ whole genome shotgun (WGS) entry which is preliminary data.</text>
</comment>
<dbReference type="InterPro" id="IPR000835">
    <property type="entry name" value="HTH_MarR-typ"/>
</dbReference>
<dbReference type="Pfam" id="PF13936">
    <property type="entry name" value="HTH_38"/>
    <property type="match status" value="1"/>
</dbReference>
<sequence length="320" mass="34225">MPGGRLSDQDRGLIASWLAEGLGYAEIGRRLGRPTSTISREVARNGGPGGYRADHAHEATGRRARRRRLGPPAELPAAVGADGRDAEAVRAYIERFAALMVQTGLPRTAARVLASLYTIDAGAMTATELVRRLRVSPASVSKAIGYLEGLEVVRRERGPGRRERYVVDDDVWERSWVASARANAMWADAARQGADIFGAVTPAGARLDRVGRFFARLSDDMAGGPVEAALGDALTAVAALVHASAPLTVHQLATALDWPAERVTSALRDAEQHPDVIDPVAVRRAAPGTYAITARLDRLTTTQREALGCHRERTSTGAAE</sequence>
<evidence type="ECO:0000259" key="3">
    <source>
        <dbReference type="Pfam" id="PF13936"/>
    </source>
</evidence>
<dbReference type="InterPro" id="IPR036390">
    <property type="entry name" value="WH_DNA-bd_sf"/>
</dbReference>
<dbReference type="AlphaFoldDB" id="A0A150TLX0"/>
<proteinExistence type="predicted"/>
<accession>A0A150TLX0</accession>
<dbReference type="Gene3D" id="1.10.10.10">
    <property type="entry name" value="Winged helix-like DNA-binding domain superfamily/Winged helix DNA-binding domain"/>
    <property type="match status" value="1"/>
</dbReference>
<feature type="region of interest" description="Disordered" evidence="1">
    <location>
        <begin position="36"/>
        <end position="78"/>
    </location>
</feature>
<dbReference type="PANTHER" id="PTHR10948:SF23">
    <property type="entry name" value="TRANSPOSASE INSI FOR INSERTION SEQUENCE ELEMENT IS30A-RELATED"/>
    <property type="match status" value="1"/>
</dbReference>
<dbReference type="GO" id="GO:0005829">
    <property type="term" value="C:cytosol"/>
    <property type="evidence" value="ECO:0007669"/>
    <property type="project" value="TreeGrafter"/>
</dbReference>
<evidence type="ECO:0008006" key="6">
    <source>
        <dbReference type="Google" id="ProtNLM"/>
    </source>
</evidence>